<keyword evidence="1" id="KW-0732">Signal</keyword>
<evidence type="ECO:0000259" key="2">
    <source>
        <dbReference type="Pfam" id="PF12883"/>
    </source>
</evidence>
<dbReference type="Proteomes" id="UP000321464">
    <property type="component" value="Unassembled WGS sequence"/>
</dbReference>
<protein>
    <recommendedName>
        <fullName evidence="2">DUF3828 domain-containing protein</fullName>
    </recommendedName>
</protein>
<gene>
    <name evidence="3" type="ORF">NSE01_17220</name>
</gene>
<evidence type="ECO:0000313" key="3">
    <source>
        <dbReference type="EMBL" id="GEN99889.1"/>
    </source>
</evidence>
<dbReference type="EMBL" id="BJYR01000012">
    <property type="protein sequence ID" value="GEN99889.1"/>
    <property type="molecule type" value="Genomic_DNA"/>
</dbReference>
<evidence type="ECO:0000313" key="4">
    <source>
        <dbReference type="Proteomes" id="UP000321464"/>
    </source>
</evidence>
<reference evidence="3 4" key="1">
    <citation type="submission" date="2019-07" db="EMBL/GenBank/DDBJ databases">
        <title>Whole genome shotgun sequence of Novosphingobium sediminis NBRC 106119.</title>
        <authorList>
            <person name="Hosoyama A."/>
            <person name="Uohara A."/>
            <person name="Ohji S."/>
            <person name="Ichikawa N."/>
        </authorList>
    </citation>
    <scope>NUCLEOTIDE SEQUENCE [LARGE SCALE GENOMIC DNA]</scope>
    <source>
        <strain evidence="3 4">NBRC 106119</strain>
    </source>
</reference>
<feature type="signal peptide" evidence="1">
    <location>
        <begin position="1"/>
        <end position="22"/>
    </location>
</feature>
<dbReference type="OrthoDB" id="7507076at2"/>
<proteinExistence type="predicted"/>
<keyword evidence="4" id="KW-1185">Reference proteome</keyword>
<organism evidence="3 4">
    <name type="scientific">Novosphingobium sediminis</name>
    <dbReference type="NCBI Taxonomy" id="707214"/>
    <lineage>
        <taxon>Bacteria</taxon>
        <taxon>Pseudomonadati</taxon>
        <taxon>Pseudomonadota</taxon>
        <taxon>Alphaproteobacteria</taxon>
        <taxon>Sphingomonadales</taxon>
        <taxon>Sphingomonadaceae</taxon>
        <taxon>Novosphingobium</taxon>
    </lineage>
</organism>
<comment type="caution">
    <text evidence="3">The sequence shown here is derived from an EMBL/GenBank/DDBJ whole genome shotgun (WGS) entry which is preliminary data.</text>
</comment>
<feature type="chain" id="PRO_5021804689" description="DUF3828 domain-containing protein" evidence="1">
    <location>
        <begin position="23"/>
        <end position="157"/>
    </location>
</feature>
<dbReference type="RefSeq" id="WP_147159225.1">
    <property type="nucleotide sequence ID" value="NZ_BJYR01000012.1"/>
</dbReference>
<sequence>MSLLAALALAAAPAATPETAIAAIYAPFRSADMKDAAWERPIFTPRLKALIAKWRAVTPSDEVDDLSDFDWLCQCQDWDAGGLHERITARRVLGRGRVMASVSLGIAPGRTERLRFVLKQSGGRWLIDDIFASGFRGGLRASLLKTTAADMALHRKR</sequence>
<accession>A0A512AJK5</accession>
<dbReference type="Pfam" id="PF12883">
    <property type="entry name" value="DUF3828"/>
    <property type="match status" value="1"/>
</dbReference>
<evidence type="ECO:0000256" key="1">
    <source>
        <dbReference type="SAM" id="SignalP"/>
    </source>
</evidence>
<dbReference type="AlphaFoldDB" id="A0A512AJK5"/>
<feature type="domain" description="DUF3828" evidence="2">
    <location>
        <begin position="34"/>
        <end position="130"/>
    </location>
</feature>
<dbReference type="InterPro" id="IPR024289">
    <property type="entry name" value="DUF3828"/>
</dbReference>
<name>A0A512AJK5_9SPHN</name>